<dbReference type="InterPro" id="IPR036734">
    <property type="entry name" value="Neur_chan_lig-bd_sf"/>
</dbReference>
<evidence type="ECO:0000313" key="9">
    <source>
        <dbReference type="Proteomes" id="UP001177023"/>
    </source>
</evidence>
<name>A0AA36GCQ1_9BILA</name>
<dbReference type="CDD" id="cd19051">
    <property type="entry name" value="LGIC_TM_cation"/>
    <property type="match status" value="1"/>
</dbReference>
<dbReference type="InterPro" id="IPR006202">
    <property type="entry name" value="Neur_chan_lig-bd"/>
</dbReference>
<evidence type="ECO:0000259" key="7">
    <source>
        <dbReference type="Pfam" id="PF02932"/>
    </source>
</evidence>
<dbReference type="PANTHER" id="PTHR18945">
    <property type="entry name" value="NEUROTRANSMITTER GATED ION CHANNEL"/>
    <property type="match status" value="1"/>
</dbReference>
<sequence length="349" mass="39864">MDKFGSGYYKKELSPVFTMKGLNQTGEPVPRLKTQIILVYLRIVNLDPQAQEMAVIVDFSYRWPDLRLRWDPADYGGLDVFWLKADQVWFPENVISDVQAINDMTPENQRQVKVFSNGSVWYYFATSARAACQMDVRVFPFDTQDCTLGFSVLTYNPDFVTSTSELSPNFLTSQETGNGEWVVKNVSTFSEMIGGQTFAYEYVGFNVQLKRQPQYYVFVIILPCFVLTMLSIVGMFWNAHVKEEKLTKLSIGLTSMMSMTLLLDMMSKEIPKTATFPLLGFYVIFSIATIALGCAVVVIVSSPSQPHKKKPLSDKLRDYLSSKTFVLQFAFQLLNAINFIVLMSFWWRS</sequence>
<keyword evidence="5" id="KW-0813">Transport</keyword>
<dbReference type="SUPFAM" id="SSF90112">
    <property type="entry name" value="Neurotransmitter-gated ion-channel transmembrane pore"/>
    <property type="match status" value="1"/>
</dbReference>
<dbReference type="InterPro" id="IPR036719">
    <property type="entry name" value="Neuro-gated_channel_TM_sf"/>
</dbReference>
<organism evidence="8 9">
    <name type="scientific">Mesorhabditis spiculigera</name>
    <dbReference type="NCBI Taxonomy" id="96644"/>
    <lineage>
        <taxon>Eukaryota</taxon>
        <taxon>Metazoa</taxon>
        <taxon>Ecdysozoa</taxon>
        <taxon>Nematoda</taxon>
        <taxon>Chromadorea</taxon>
        <taxon>Rhabditida</taxon>
        <taxon>Rhabditina</taxon>
        <taxon>Rhabditomorpha</taxon>
        <taxon>Rhabditoidea</taxon>
        <taxon>Rhabditidae</taxon>
        <taxon>Mesorhabditinae</taxon>
        <taxon>Mesorhabditis</taxon>
    </lineage>
</organism>
<gene>
    <name evidence="8" type="ORF">MSPICULIGERA_LOCUS25404</name>
</gene>
<dbReference type="PRINTS" id="PR00252">
    <property type="entry name" value="NRIONCHANNEL"/>
</dbReference>
<dbReference type="GO" id="GO:0005230">
    <property type="term" value="F:extracellular ligand-gated monoatomic ion channel activity"/>
    <property type="evidence" value="ECO:0007669"/>
    <property type="project" value="InterPro"/>
</dbReference>
<evidence type="ECO:0000256" key="4">
    <source>
        <dbReference type="ARBA" id="ARBA00023136"/>
    </source>
</evidence>
<feature type="non-terminal residue" evidence="8">
    <location>
        <position position="349"/>
    </location>
</feature>
<keyword evidence="3 5" id="KW-1133">Transmembrane helix</keyword>
<dbReference type="PROSITE" id="PS00236">
    <property type="entry name" value="NEUROTR_ION_CHANNEL"/>
    <property type="match status" value="1"/>
</dbReference>
<comment type="subcellular location">
    <subcellularLocation>
        <location evidence="1">Membrane</location>
        <topology evidence="1">Multi-pass membrane protein</topology>
    </subcellularLocation>
</comment>
<feature type="transmembrane region" description="Helical" evidence="5">
    <location>
        <begin position="279"/>
        <end position="300"/>
    </location>
</feature>
<dbReference type="Gene3D" id="1.20.58.390">
    <property type="entry name" value="Neurotransmitter-gated ion-channel transmembrane domain"/>
    <property type="match status" value="1"/>
</dbReference>
<feature type="transmembrane region" description="Helical" evidence="5">
    <location>
        <begin position="215"/>
        <end position="237"/>
    </location>
</feature>
<dbReference type="InterPro" id="IPR006201">
    <property type="entry name" value="Neur_channel"/>
</dbReference>
<evidence type="ECO:0000256" key="5">
    <source>
        <dbReference type="RuleBase" id="RU000687"/>
    </source>
</evidence>
<protein>
    <submittedName>
        <fullName evidence="8">Uncharacterized protein</fullName>
    </submittedName>
</protein>
<evidence type="ECO:0000256" key="2">
    <source>
        <dbReference type="ARBA" id="ARBA00022692"/>
    </source>
</evidence>
<evidence type="ECO:0000259" key="6">
    <source>
        <dbReference type="Pfam" id="PF02931"/>
    </source>
</evidence>
<comment type="caution">
    <text evidence="8">The sequence shown here is derived from an EMBL/GenBank/DDBJ whole genome shotgun (WGS) entry which is preliminary data.</text>
</comment>
<feature type="domain" description="Neurotransmitter-gated ion-channel transmembrane" evidence="7">
    <location>
        <begin position="220"/>
        <end position="312"/>
    </location>
</feature>
<dbReference type="GO" id="GO:0004888">
    <property type="term" value="F:transmembrane signaling receptor activity"/>
    <property type="evidence" value="ECO:0007669"/>
    <property type="project" value="InterPro"/>
</dbReference>
<dbReference type="Proteomes" id="UP001177023">
    <property type="component" value="Unassembled WGS sequence"/>
</dbReference>
<reference evidence="8" key="1">
    <citation type="submission" date="2023-06" db="EMBL/GenBank/DDBJ databases">
        <authorList>
            <person name="Delattre M."/>
        </authorList>
    </citation>
    <scope>NUCLEOTIDE SEQUENCE</scope>
    <source>
        <strain evidence="8">AF72</strain>
    </source>
</reference>
<keyword evidence="2 5" id="KW-0812">Transmembrane</keyword>
<dbReference type="Pfam" id="PF02931">
    <property type="entry name" value="Neur_chan_LBD"/>
    <property type="match status" value="1"/>
</dbReference>
<dbReference type="Gene3D" id="2.70.170.10">
    <property type="entry name" value="Neurotransmitter-gated ion-channel ligand-binding domain"/>
    <property type="match status" value="1"/>
</dbReference>
<dbReference type="InterPro" id="IPR038050">
    <property type="entry name" value="Neuro_actylchol_rec"/>
</dbReference>
<dbReference type="CDD" id="cd18989">
    <property type="entry name" value="LGIC_ECD_cation"/>
    <property type="match status" value="1"/>
</dbReference>
<feature type="domain" description="Neurotransmitter-gated ion-channel ligand-binding" evidence="6">
    <location>
        <begin position="35"/>
        <end position="213"/>
    </location>
</feature>
<dbReference type="EMBL" id="CATQJA010002710">
    <property type="protein sequence ID" value="CAJ0587436.1"/>
    <property type="molecule type" value="Genomic_DNA"/>
</dbReference>
<keyword evidence="4 5" id="KW-0472">Membrane</keyword>
<dbReference type="InterPro" id="IPR006029">
    <property type="entry name" value="Neurotrans-gated_channel_TM"/>
</dbReference>
<accession>A0AA36GCQ1</accession>
<dbReference type="AlphaFoldDB" id="A0AA36GCQ1"/>
<keyword evidence="5" id="KW-0407">Ion channel</keyword>
<keyword evidence="9" id="KW-1185">Reference proteome</keyword>
<feature type="transmembrane region" description="Helical" evidence="5">
    <location>
        <begin position="325"/>
        <end position="347"/>
    </location>
</feature>
<proteinExistence type="inferred from homology"/>
<comment type="caution">
    <text evidence="5">Lacks conserved residue(s) required for the propagation of feature annotation.</text>
</comment>
<dbReference type="GO" id="GO:0016020">
    <property type="term" value="C:membrane"/>
    <property type="evidence" value="ECO:0007669"/>
    <property type="project" value="UniProtKB-SubCell"/>
</dbReference>
<dbReference type="SUPFAM" id="SSF63712">
    <property type="entry name" value="Nicotinic receptor ligand binding domain-like"/>
    <property type="match status" value="1"/>
</dbReference>
<comment type="similarity">
    <text evidence="5">Belongs to the ligand-gated ion channel (TC 1.A.9) family.</text>
</comment>
<evidence type="ECO:0000313" key="8">
    <source>
        <dbReference type="EMBL" id="CAJ0587436.1"/>
    </source>
</evidence>
<keyword evidence="5" id="KW-0406">Ion transport</keyword>
<evidence type="ECO:0000256" key="3">
    <source>
        <dbReference type="ARBA" id="ARBA00022989"/>
    </source>
</evidence>
<dbReference type="Pfam" id="PF02932">
    <property type="entry name" value="Neur_chan_memb"/>
    <property type="match status" value="1"/>
</dbReference>
<evidence type="ECO:0000256" key="1">
    <source>
        <dbReference type="ARBA" id="ARBA00004141"/>
    </source>
</evidence>
<dbReference type="InterPro" id="IPR018000">
    <property type="entry name" value="Neurotransmitter_ion_chnl_CS"/>
</dbReference>